<protein>
    <submittedName>
        <fullName evidence="7">Efflux RND transporter periplasmic adaptor subunit</fullName>
    </submittedName>
</protein>
<name>A0A9D1FFZ5_9PROT</name>
<feature type="domain" description="Multidrug resistance protein MdtA-like alpha-helical hairpin" evidence="4">
    <location>
        <begin position="113"/>
        <end position="181"/>
    </location>
</feature>
<keyword evidence="2" id="KW-0175">Coiled coil</keyword>
<dbReference type="Pfam" id="PF25917">
    <property type="entry name" value="BSH_RND"/>
    <property type="match status" value="1"/>
</dbReference>
<dbReference type="GO" id="GO:1990281">
    <property type="term" value="C:efflux pump complex"/>
    <property type="evidence" value="ECO:0007669"/>
    <property type="project" value="TreeGrafter"/>
</dbReference>
<evidence type="ECO:0000259" key="4">
    <source>
        <dbReference type="Pfam" id="PF25876"/>
    </source>
</evidence>
<dbReference type="Proteomes" id="UP000886742">
    <property type="component" value="Unassembled WGS sequence"/>
</dbReference>
<dbReference type="GO" id="GO:0015562">
    <property type="term" value="F:efflux transmembrane transporter activity"/>
    <property type="evidence" value="ECO:0007669"/>
    <property type="project" value="TreeGrafter"/>
</dbReference>
<feature type="domain" description="YknX-like beta-barrel" evidence="6">
    <location>
        <begin position="221"/>
        <end position="296"/>
    </location>
</feature>
<evidence type="ECO:0000256" key="1">
    <source>
        <dbReference type="ARBA" id="ARBA00009477"/>
    </source>
</evidence>
<dbReference type="InterPro" id="IPR058624">
    <property type="entry name" value="MdtA-like_HH"/>
</dbReference>
<dbReference type="PANTHER" id="PTHR30469">
    <property type="entry name" value="MULTIDRUG RESISTANCE PROTEIN MDTA"/>
    <property type="match status" value="1"/>
</dbReference>
<keyword evidence="3" id="KW-0472">Membrane</keyword>
<evidence type="ECO:0000313" key="7">
    <source>
        <dbReference type="EMBL" id="HIS70880.1"/>
    </source>
</evidence>
<dbReference type="Gene3D" id="1.10.287.470">
    <property type="entry name" value="Helix hairpin bin"/>
    <property type="match status" value="1"/>
</dbReference>
<dbReference type="Gene3D" id="2.40.50.100">
    <property type="match status" value="1"/>
</dbReference>
<dbReference type="SUPFAM" id="SSF111369">
    <property type="entry name" value="HlyD-like secretion proteins"/>
    <property type="match status" value="1"/>
</dbReference>
<dbReference type="EMBL" id="DVJI01000011">
    <property type="protein sequence ID" value="HIS70880.1"/>
    <property type="molecule type" value="Genomic_DNA"/>
</dbReference>
<dbReference type="InterPro" id="IPR006143">
    <property type="entry name" value="RND_pump_MFP"/>
</dbReference>
<feature type="transmembrane region" description="Helical" evidence="3">
    <location>
        <begin position="20"/>
        <end position="37"/>
    </location>
</feature>
<reference evidence="7" key="2">
    <citation type="journal article" date="2021" name="PeerJ">
        <title>Extensive microbial diversity within the chicken gut microbiome revealed by metagenomics and culture.</title>
        <authorList>
            <person name="Gilroy R."/>
            <person name="Ravi A."/>
            <person name="Getino M."/>
            <person name="Pursley I."/>
            <person name="Horton D.L."/>
            <person name="Alikhan N.F."/>
            <person name="Baker D."/>
            <person name="Gharbi K."/>
            <person name="Hall N."/>
            <person name="Watson M."/>
            <person name="Adriaenssens E.M."/>
            <person name="Foster-Nyarko E."/>
            <person name="Jarju S."/>
            <person name="Secka A."/>
            <person name="Antonio M."/>
            <person name="Oren A."/>
            <person name="Chaudhuri R.R."/>
            <person name="La Ragione R."/>
            <person name="Hildebrand F."/>
            <person name="Pallen M.J."/>
        </authorList>
    </citation>
    <scope>NUCLEOTIDE SEQUENCE</scope>
    <source>
        <strain evidence="7">ChiGjej3B3-5194</strain>
    </source>
</reference>
<accession>A0A9D1FFZ5</accession>
<evidence type="ECO:0000256" key="3">
    <source>
        <dbReference type="SAM" id="Phobius"/>
    </source>
</evidence>
<dbReference type="FunFam" id="2.40.30.170:FF:000010">
    <property type="entry name" value="Efflux RND transporter periplasmic adaptor subunit"/>
    <property type="match status" value="1"/>
</dbReference>
<proteinExistence type="inferred from homology"/>
<evidence type="ECO:0000259" key="5">
    <source>
        <dbReference type="Pfam" id="PF25917"/>
    </source>
</evidence>
<evidence type="ECO:0000256" key="2">
    <source>
        <dbReference type="SAM" id="Coils"/>
    </source>
</evidence>
<dbReference type="Pfam" id="PF25990">
    <property type="entry name" value="Beta-barrel_YknX"/>
    <property type="match status" value="1"/>
</dbReference>
<evidence type="ECO:0000259" key="6">
    <source>
        <dbReference type="Pfam" id="PF25990"/>
    </source>
</evidence>
<dbReference type="AlphaFoldDB" id="A0A9D1FFZ5"/>
<feature type="domain" description="Multidrug resistance protein MdtA-like barrel-sandwich hybrid" evidence="5">
    <location>
        <begin position="71"/>
        <end position="208"/>
    </location>
</feature>
<dbReference type="Pfam" id="PF25876">
    <property type="entry name" value="HH_MFP_RND"/>
    <property type="match status" value="1"/>
</dbReference>
<organism evidence="7 8">
    <name type="scientific">Candidatus Enterousia intestinigallinarum</name>
    <dbReference type="NCBI Taxonomy" id="2840790"/>
    <lineage>
        <taxon>Bacteria</taxon>
        <taxon>Pseudomonadati</taxon>
        <taxon>Pseudomonadota</taxon>
        <taxon>Alphaproteobacteria</taxon>
        <taxon>Candidatus Enterousia</taxon>
    </lineage>
</organism>
<dbReference type="InterPro" id="IPR058625">
    <property type="entry name" value="MdtA-like_BSH"/>
</dbReference>
<dbReference type="NCBIfam" id="TIGR01730">
    <property type="entry name" value="RND_mfp"/>
    <property type="match status" value="1"/>
</dbReference>
<comment type="similarity">
    <text evidence="1">Belongs to the membrane fusion protein (MFP) (TC 8.A.1) family.</text>
</comment>
<dbReference type="Gene3D" id="2.40.30.170">
    <property type="match status" value="1"/>
</dbReference>
<dbReference type="PANTHER" id="PTHR30469:SF33">
    <property type="entry name" value="SLR1207 PROTEIN"/>
    <property type="match status" value="1"/>
</dbReference>
<keyword evidence="3" id="KW-1133">Transmembrane helix</keyword>
<reference evidence="7" key="1">
    <citation type="submission" date="2020-10" db="EMBL/GenBank/DDBJ databases">
        <authorList>
            <person name="Gilroy R."/>
        </authorList>
    </citation>
    <scope>NUCLEOTIDE SEQUENCE</scope>
    <source>
        <strain evidence="7">ChiGjej3B3-5194</strain>
    </source>
</reference>
<gene>
    <name evidence="7" type="ORF">IAD02_02725</name>
</gene>
<feature type="coiled-coil region" evidence="2">
    <location>
        <begin position="150"/>
        <end position="177"/>
    </location>
</feature>
<dbReference type="InterPro" id="IPR058636">
    <property type="entry name" value="Beta-barrel_YknX"/>
</dbReference>
<comment type="caution">
    <text evidence="7">The sequence shown here is derived from an EMBL/GenBank/DDBJ whole genome shotgun (WGS) entry which is preliminary data.</text>
</comment>
<sequence>MNKNETKQRKFWPWVRRRKWWIILFAIIAGITIYFLTATGGSTSTGFATATITRGDLRQVVTATGEIQPLNTINVGSQVSGTIEAIYVDYNSKVKKGDVLLEIEPSVLQASVDEAYASLVSAESQRNYAKSEYERNKILYSDGFISRAELEQSQTTYEQAEQSVNRMQSQYDRAVTNLGYATITSPVDGTVISRQVDVGQTVAASFQTPDLFEIAEDLSKMQIETAVSEADIGVIEEGQSVTFTVDAYPTQTFAGSVRQVRLSPTITSNVVVYTVVIDVDNSDLRLKPGMTAFVTILISEKTDIWKVQNSALILRSFDGIVENPGDATPSDHLAIQRIVNGEPTVVLVPYEKGLVTATETEIISDEIQDGDRVIFGRYGQSSSGTSRARMGPPM</sequence>
<keyword evidence="3" id="KW-0812">Transmembrane</keyword>
<evidence type="ECO:0000313" key="8">
    <source>
        <dbReference type="Proteomes" id="UP000886742"/>
    </source>
</evidence>